<dbReference type="SMART" id="SM00220">
    <property type="entry name" value="S_TKc"/>
    <property type="match status" value="1"/>
</dbReference>
<evidence type="ECO:0000313" key="11">
    <source>
        <dbReference type="EnsemblPlants" id="TraesCS7B02G427800.1"/>
    </source>
</evidence>
<dbReference type="GO" id="GO:0005524">
    <property type="term" value="F:ATP binding"/>
    <property type="evidence" value="ECO:0007669"/>
    <property type="project" value="UniProtKB-UniRule"/>
</dbReference>
<evidence type="ECO:0000256" key="3">
    <source>
        <dbReference type="ARBA" id="ARBA00022679"/>
    </source>
</evidence>
<dbReference type="SMR" id="A0A3B6SSM3"/>
<name>A0A3B6SSM3_WHEAT</name>
<evidence type="ECO:0000259" key="10">
    <source>
        <dbReference type="PROSITE" id="PS50011"/>
    </source>
</evidence>
<dbReference type="EC" id="2.7.11.1" evidence="1"/>
<dbReference type="Pfam" id="PF13768">
    <property type="entry name" value="VWA_3"/>
    <property type="match status" value="5"/>
</dbReference>
<evidence type="ECO:0000256" key="6">
    <source>
        <dbReference type="ARBA" id="ARBA00022840"/>
    </source>
</evidence>
<dbReference type="SUPFAM" id="SSF53300">
    <property type="entry name" value="vWA-like"/>
    <property type="match status" value="5"/>
</dbReference>
<dbReference type="InterPro" id="IPR011009">
    <property type="entry name" value="Kinase-like_dom_sf"/>
</dbReference>
<dbReference type="InterPro" id="IPR051266">
    <property type="entry name" value="CLCR"/>
</dbReference>
<sequence length="1494" mass="166680">MWHKRELVSATTVKQAKLTCQCPLVAGRYERGRRNRGVEIESSELRRITNNFSDAQKVGSGGYGDVYKAVYNGEAMAVKLLHATKGIDDRQFMKELRNHMKVQHPNIVRLVGYCNEETKKYVELPDGTSVFGRHIYKVLCFEYMVGRSLDKRLSGISLGDEWRTHYQIIKGTCEGLFYLHNGCENRILHLDLKPANVLLDKSMKPKIADFGLSRIYTASRSHIKVDSVSGTTKYMPPELIHGSEMSDKTDVYGLGVTIIEVCAYWRKRDSTTNLYQVETCAKIADLYALTVNSSPVPDKMSITISGRRALDVVIVYAFDCTDSTPAWYTVDNGIFWLVQEKLTNLCDSCMGYIYPMSTPNTYTSDMKVVDSAETKETGYTGFAWRRMTCSKNMASGLAEAHKMISNRGCHNGIILFFSDGLINKGDFFDGTENFVSKVPVHTFTLGGDAYNRVLNSIAANSPGGMFHTSIVPERPNLSTPFSKLLDGLLGTTSKGDAMPLSYISGRDPLDVVIVYAFDCTESTPAWYTMDNGIFWLLQEKLIHFPESCMGYIYIDMTPNTYTSDMKVVDPNETKETGYTRSAWRRMSCTKNMSSGLADAHKMISNRGHHNGIILFFSDGLINKGDFFDGTENFVSKVPVHTFTLGGDAYNHVLHSIATNSPGGKFHTSPVPERPNLSTSFSKLLDNLLGRTREDDERSVSSISGREPLDVVIVYAFECTESTPSWYTVDNGIFWLRQEKLTHYPESCMGYIYVDMTPNTYTSDMKVVDPNETKETGYTRFAWRRMTCTKNMASGLADAHKMIRNRGHHNGIILFFSDGLINKGDFFDGTENFVSKVPVHTFTLGGDAYNHVLHSIATNSPGGKFHTSPVPERPNLPTSFSKLLDNLLGGTPKEDERPATSISGREPLDVVIVYAFDCTESTPAWYTVDNGIFWLLQDKLTHFPESCMGYIYVDMTPNTYTSDMKAVDPNETKETGYTRFAWRRMTCTKNMASGLADAHKMISNRGHHNGIILFFSDGLINKGDFFDGTENFVSKVPVHTFTLGGDAYNNVLHSIATNSPGGKFHTSPVPERPNLSTSFSKLLDNLLGGTPEDDERPISSISGREPLDVVIVYAFDCTESTPAWYTVDNGIFWLLQEKLTHFPESCMGYIYVDMTPNTYTSDMKVVDPNETKETGYTRFAWRRMTCTKNMASGLAEAHKMINNRGHHNGIILFFSDGLLNKGDFFDGTENFVSKVPVHTFTLGGDAYNHVLHSIATNSPGGKFHTSPVPERPNLSTSFSKLLDSLLGGTPEDDERPVSSISGREPLDVVIVYAFDCTDSTPAWHTVDSGVFWLVQEKLTHFPDSCMGYVYVDVTPNTYTSDMKVVDPAETKETGYTGFARRRMTCGKNMASGLAEAHKMLKNHDYHNGIILFFSDGLINKGDFFEGTDNFISKVPVHTFTVGGDTYNHDLQAIAANSPGGTFNAIPVPERPHLSVPFSKLLDSLLSGTMEDRNHQ</sequence>
<keyword evidence="3" id="KW-0808">Transferase</keyword>
<evidence type="ECO:0000313" key="12">
    <source>
        <dbReference type="Proteomes" id="UP000019116"/>
    </source>
</evidence>
<keyword evidence="12" id="KW-1185">Reference proteome</keyword>
<evidence type="ECO:0000256" key="1">
    <source>
        <dbReference type="ARBA" id="ARBA00012513"/>
    </source>
</evidence>
<dbReference type="PROSITE" id="PS00107">
    <property type="entry name" value="PROTEIN_KINASE_ATP"/>
    <property type="match status" value="1"/>
</dbReference>
<proteinExistence type="predicted"/>
<dbReference type="PANTHER" id="PTHR10579">
    <property type="entry name" value="CALCIUM-ACTIVATED CHLORIDE CHANNEL REGULATOR"/>
    <property type="match status" value="1"/>
</dbReference>
<dbReference type="OrthoDB" id="686240at2759"/>
<dbReference type="Gene3D" id="3.40.50.410">
    <property type="entry name" value="von Willebrand factor, type A domain"/>
    <property type="match status" value="6"/>
</dbReference>
<dbReference type="InterPro" id="IPR017441">
    <property type="entry name" value="Protein_kinase_ATP_BS"/>
</dbReference>
<dbReference type="PROSITE" id="PS50011">
    <property type="entry name" value="PROTEIN_KINASE_DOM"/>
    <property type="match status" value="1"/>
</dbReference>
<keyword evidence="4 9" id="KW-0547">Nucleotide-binding</keyword>
<reference evidence="11" key="1">
    <citation type="submission" date="2018-08" db="EMBL/GenBank/DDBJ databases">
        <authorList>
            <person name="Rossello M."/>
        </authorList>
    </citation>
    <scope>NUCLEOTIDE SEQUENCE [LARGE SCALE GENOMIC DNA]</scope>
    <source>
        <strain evidence="11">cv. Chinese Spring</strain>
    </source>
</reference>
<feature type="binding site" evidence="9">
    <location>
        <position position="79"/>
    </location>
    <ligand>
        <name>ATP</name>
        <dbReference type="ChEBI" id="CHEBI:30616"/>
    </ligand>
</feature>
<dbReference type="InterPro" id="IPR036465">
    <property type="entry name" value="vWFA_dom_sf"/>
</dbReference>
<comment type="catalytic activity">
    <reaction evidence="8">
        <text>L-seryl-[protein] + ATP = O-phospho-L-seryl-[protein] + ADP + H(+)</text>
        <dbReference type="Rhea" id="RHEA:17989"/>
        <dbReference type="Rhea" id="RHEA-COMP:9863"/>
        <dbReference type="Rhea" id="RHEA-COMP:11604"/>
        <dbReference type="ChEBI" id="CHEBI:15378"/>
        <dbReference type="ChEBI" id="CHEBI:29999"/>
        <dbReference type="ChEBI" id="CHEBI:30616"/>
        <dbReference type="ChEBI" id="CHEBI:83421"/>
        <dbReference type="ChEBI" id="CHEBI:456216"/>
        <dbReference type="EC" id="2.7.11.1"/>
    </reaction>
</comment>
<feature type="domain" description="Protein kinase" evidence="10">
    <location>
        <begin position="52"/>
        <end position="382"/>
    </location>
</feature>
<keyword evidence="2" id="KW-0723">Serine/threonine-protein kinase</keyword>
<protein>
    <recommendedName>
        <fullName evidence="1">non-specific serine/threonine protein kinase</fullName>
        <ecNumber evidence="1">2.7.11.1</ecNumber>
    </recommendedName>
</protein>
<keyword evidence="5" id="KW-0418">Kinase</keyword>
<evidence type="ECO:0000256" key="7">
    <source>
        <dbReference type="ARBA" id="ARBA00047899"/>
    </source>
</evidence>
<dbReference type="PROSITE" id="PS00108">
    <property type="entry name" value="PROTEIN_KINASE_ST"/>
    <property type="match status" value="1"/>
</dbReference>
<evidence type="ECO:0000256" key="8">
    <source>
        <dbReference type="ARBA" id="ARBA00048679"/>
    </source>
</evidence>
<dbReference type="Gene3D" id="3.30.200.20">
    <property type="entry name" value="Phosphorylase Kinase, domain 1"/>
    <property type="match status" value="1"/>
</dbReference>
<evidence type="ECO:0000256" key="2">
    <source>
        <dbReference type="ARBA" id="ARBA00022527"/>
    </source>
</evidence>
<evidence type="ECO:0000256" key="5">
    <source>
        <dbReference type="ARBA" id="ARBA00022777"/>
    </source>
</evidence>
<dbReference type="PANTHER" id="PTHR10579:SF119">
    <property type="entry name" value="PROTEIN KINASE DOMAIN-CONTAINING PROTEIN"/>
    <property type="match status" value="1"/>
</dbReference>
<evidence type="ECO:0000256" key="4">
    <source>
        <dbReference type="ARBA" id="ARBA00022741"/>
    </source>
</evidence>
<dbReference type="FunFam" id="1.10.510.10:FF:001023">
    <property type="entry name" value="Os07g0541700 protein"/>
    <property type="match status" value="1"/>
</dbReference>
<keyword evidence="6 9" id="KW-0067">ATP-binding</keyword>
<comment type="catalytic activity">
    <reaction evidence="7">
        <text>L-threonyl-[protein] + ATP = O-phospho-L-threonyl-[protein] + ADP + H(+)</text>
        <dbReference type="Rhea" id="RHEA:46608"/>
        <dbReference type="Rhea" id="RHEA-COMP:11060"/>
        <dbReference type="Rhea" id="RHEA-COMP:11605"/>
        <dbReference type="ChEBI" id="CHEBI:15378"/>
        <dbReference type="ChEBI" id="CHEBI:30013"/>
        <dbReference type="ChEBI" id="CHEBI:30616"/>
        <dbReference type="ChEBI" id="CHEBI:61977"/>
        <dbReference type="ChEBI" id="CHEBI:456216"/>
        <dbReference type="EC" id="2.7.11.1"/>
    </reaction>
</comment>
<dbReference type="InterPro" id="IPR008271">
    <property type="entry name" value="Ser/Thr_kinase_AS"/>
</dbReference>
<dbReference type="EnsemblPlants" id="TraesCS7B02G427800.1">
    <property type="protein sequence ID" value="TraesCS7B02G427800.1"/>
    <property type="gene ID" value="TraesCS7B02G427800"/>
</dbReference>
<dbReference type="Gramene" id="TraesCS7B03G1155400.1">
    <property type="protein sequence ID" value="TraesCS7B03G1155400.1.CDS"/>
    <property type="gene ID" value="TraesCS7B03G1155400"/>
</dbReference>
<dbReference type="Gene3D" id="1.10.510.10">
    <property type="entry name" value="Transferase(Phosphotransferase) domain 1"/>
    <property type="match status" value="1"/>
</dbReference>
<evidence type="ECO:0000256" key="9">
    <source>
        <dbReference type="PROSITE-ProRule" id="PRU10141"/>
    </source>
</evidence>
<dbReference type="SUPFAM" id="SSF56112">
    <property type="entry name" value="Protein kinase-like (PK-like)"/>
    <property type="match status" value="1"/>
</dbReference>
<dbReference type="GO" id="GO:0004674">
    <property type="term" value="F:protein serine/threonine kinase activity"/>
    <property type="evidence" value="ECO:0007669"/>
    <property type="project" value="UniProtKB-KW"/>
</dbReference>
<dbReference type="Pfam" id="PF00069">
    <property type="entry name" value="Pkinase"/>
    <property type="match status" value="1"/>
</dbReference>
<dbReference type="InterPro" id="IPR000719">
    <property type="entry name" value="Prot_kinase_dom"/>
</dbReference>
<dbReference type="Proteomes" id="UP000019116">
    <property type="component" value="Chromosome 7B"/>
</dbReference>
<dbReference type="Gramene" id="TraesCS7B02G427800.1">
    <property type="protein sequence ID" value="TraesCS7B02G427800.1"/>
    <property type="gene ID" value="TraesCS7B02G427800"/>
</dbReference>
<dbReference type="InterPro" id="IPR002035">
    <property type="entry name" value="VWF_A"/>
</dbReference>
<accession>A0A3B6SSM3</accession>
<reference evidence="11" key="2">
    <citation type="submission" date="2018-10" db="UniProtKB">
        <authorList>
            <consortium name="EnsemblPlants"/>
        </authorList>
    </citation>
    <scope>IDENTIFICATION</scope>
</reference>
<organism evidence="11">
    <name type="scientific">Triticum aestivum</name>
    <name type="common">Wheat</name>
    <dbReference type="NCBI Taxonomy" id="4565"/>
    <lineage>
        <taxon>Eukaryota</taxon>
        <taxon>Viridiplantae</taxon>
        <taxon>Streptophyta</taxon>
        <taxon>Embryophyta</taxon>
        <taxon>Tracheophyta</taxon>
        <taxon>Spermatophyta</taxon>
        <taxon>Magnoliopsida</taxon>
        <taxon>Liliopsida</taxon>
        <taxon>Poales</taxon>
        <taxon>Poaceae</taxon>
        <taxon>BOP clade</taxon>
        <taxon>Pooideae</taxon>
        <taxon>Triticodae</taxon>
        <taxon>Triticeae</taxon>
        <taxon>Triticinae</taxon>
        <taxon>Triticum</taxon>
    </lineage>
</organism>